<comment type="caution">
    <text evidence="3">The sequence shown here is derived from an EMBL/GenBank/DDBJ whole genome shotgun (WGS) entry which is preliminary data.</text>
</comment>
<accession>A0ABP9JWX0</accession>
<gene>
    <name evidence="3" type="ORF">GCM10023336_05890</name>
</gene>
<feature type="domain" description="Peptidoglycan binding-like" evidence="2">
    <location>
        <begin position="73"/>
        <end position="131"/>
    </location>
</feature>
<dbReference type="Proteomes" id="UP001500124">
    <property type="component" value="Unassembled WGS sequence"/>
</dbReference>
<evidence type="ECO:0000313" key="3">
    <source>
        <dbReference type="EMBL" id="GAA5043929.1"/>
    </source>
</evidence>
<dbReference type="InterPro" id="IPR036366">
    <property type="entry name" value="PGBDSf"/>
</dbReference>
<protein>
    <recommendedName>
        <fullName evidence="2">Peptidoglycan binding-like domain-containing protein</fullName>
    </recommendedName>
</protein>
<dbReference type="SUPFAM" id="SSF47090">
    <property type="entry name" value="PGBD-like"/>
    <property type="match status" value="1"/>
</dbReference>
<dbReference type="RefSeq" id="WP_345666872.1">
    <property type="nucleotide sequence ID" value="NZ_BAABKC010000009.1"/>
</dbReference>
<evidence type="ECO:0000259" key="2">
    <source>
        <dbReference type="Pfam" id="PF01471"/>
    </source>
</evidence>
<keyword evidence="1" id="KW-0732">Signal</keyword>
<feature type="chain" id="PRO_5046218382" description="Peptidoglycan binding-like domain-containing protein" evidence="1">
    <location>
        <begin position="37"/>
        <end position="139"/>
    </location>
</feature>
<keyword evidence="4" id="KW-1185">Reference proteome</keyword>
<proteinExistence type="predicted"/>
<reference evidence="4" key="1">
    <citation type="journal article" date="2019" name="Int. J. Syst. Evol. Microbiol.">
        <title>The Global Catalogue of Microorganisms (GCM) 10K type strain sequencing project: providing services to taxonomists for standard genome sequencing and annotation.</title>
        <authorList>
            <consortium name="The Broad Institute Genomics Platform"/>
            <consortium name="The Broad Institute Genome Sequencing Center for Infectious Disease"/>
            <person name="Wu L."/>
            <person name="Ma J."/>
        </authorList>
    </citation>
    <scope>NUCLEOTIDE SEQUENCE [LARGE SCALE GENOMIC DNA]</scope>
    <source>
        <strain evidence="4">JCM 18410</strain>
    </source>
</reference>
<dbReference type="EMBL" id="BAABKC010000009">
    <property type="protein sequence ID" value="GAA5043929.1"/>
    <property type="molecule type" value="Genomic_DNA"/>
</dbReference>
<dbReference type="InterPro" id="IPR036365">
    <property type="entry name" value="PGBD-like_sf"/>
</dbReference>
<dbReference type="Pfam" id="PF01471">
    <property type="entry name" value="PG_binding_1"/>
    <property type="match status" value="1"/>
</dbReference>
<sequence length="139" mass="14589">MTGANGRAARGRCGLAALVLAASALLAAGTAPPAQASWDGDLRTCENQYGHEHYLGWDIPTVLLARGSTGVCVRELQEELVEVGVVPAADQPGFVDGDFGPKTYGAVVTYQSRYAVPGGADGVVGRNTWHSLISHVYYE</sequence>
<dbReference type="InterPro" id="IPR002477">
    <property type="entry name" value="Peptidoglycan-bd-like"/>
</dbReference>
<feature type="signal peptide" evidence="1">
    <location>
        <begin position="1"/>
        <end position="36"/>
    </location>
</feature>
<organism evidence="3 4">
    <name type="scientific">Streptomyces similanensis</name>
    <dbReference type="NCBI Taxonomy" id="1274988"/>
    <lineage>
        <taxon>Bacteria</taxon>
        <taxon>Bacillati</taxon>
        <taxon>Actinomycetota</taxon>
        <taxon>Actinomycetes</taxon>
        <taxon>Kitasatosporales</taxon>
        <taxon>Streptomycetaceae</taxon>
        <taxon>Streptomyces</taxon>
    </lineage>
</organism>
<evidence type="ECO:0000313" key="4">
    <source>
        <dbReference type="Proteomes" id="UP001500124"/>
    </source>
</evidence>
<name>A0ABP9JWX0_9ACTN</name>
<evidence type="ECO:0000256" key="1">
    <source>
        <dbReference type="SAM" id="SignalP"/>
    </source>
</evidence>
<dbReference type="Gene3D" id="1.10.101.10">
    <property type="entry name" value="PGBD-like superfamily/PGBD"/>
    <property type="match status" value="1"/>
</dbReference>